<dbReference type="EMBL" id="JAUSQZ010000001">
    <property type="protein sequence ID" value="MDP9829352.1"/>
    <property type="molecule type" value="Genomic_DNA"/>
</dbReference>
<keyword evidence="2" id="KW-1185">Reference proteome</keyword>
<accession>A0ABT9PA43</accession>
<reference evidence="1 2" key="1">
    <citation type="submission" date="2023-07" db="EMBL/GenBank/DDBJ databases">
        <title>Sequencing the genomes of 1000 actinobacteria strains.</title>
        <authorList>
            <person name="Klenk H.-P."/>
        </authorList>
    </citation>
    <scope>NUCLEOTIDE SEQUENCE [LARGE SCALE GENOMIC DNA]</scope>
    <source>
        <strain evidence="1 2">DSM 44388</strain>
    </source>
</reference>
<comment type="caution">
    <text evidence="1">The sequence shown here is derived from an EMBL/GenBank/DDBJ whole genome shotgun (WGS) entry which is preliminary data.</text>
</comment>
<name>A0ABT9PA43_9ACTN</name>
<sequence>MSIPTQRTAIQPSLIWHREGDFYSEPLELGVNGRGTVNDAAQRLLEMPDVVRADLRLGDRVDIRYTDGSTASYYGVSCLPSDVTCDDVANHFAWLPATPANRALEELLAQVADDAQVADVPLREGRLLVATVGPDVALREGV</sequence>
<organism evidence="1 2">
    <name type="scientific">Kineosporia succinea</name>
    <dbReference type="NCBI Taxonomy" id="84632"/>
    <lineage>
        <taxon>Bacteria</taxon>
        <taxon>Bacillati</taxon>
        <taxon>Actinomycetota</taxon>
        <taxon>Actinomycetes</taxon>
        <taxon>Kineosporiales</taxon>
        <taxon>Kineosporiaceae</taxon>
        <taxon>Kineosporia</taxon>
    </lineage>
</organism>
<dbReference type="Proteomes" id="UP001235712">
    <property type="component" value="Unassembled WGS sequence"/>
</dbReference>
<evidence type="ECO:0000313" key="1">
    <source>
        <dbReference type="EMBL" id="MDP9829352.1"/>
    </source>
</evidence>
<evidence type="ECO:0000313" key="2">
    <source>
        <dbReference type="Proteomes" id="UP001235712"/>
    </source>
</evidence>
<dbReference type="RefSeq" id="WP_307247463.1">
    <property type="nucleotide sequence ID" value="NZ_JAUSQZ010000001.1"/>
</dbReference>
<gene>
    <name evidence="1" type="ORF">J2S57_005101</name>
</gene>
<proteinExistence type="predicted"/>
<protein>
    <submittedName>
        <fullName evidence="1">Uncharacterized protein</fullName>
    </submittedName>
</protein>